<dbReference type="PANTHER" id="PTHR37984:SF11">
    <property type="entry name" value="INTEGRASE CATALYTIC DOMAIN-CONTAINING PROTEIN"/>
    <property type="match status" value="1"/>
</dbReference>
<dbReference type="PANTHER" id="PTHR37984">
    <property type="entry name" value="PROTEIN CBG26694"/>
    <property type="match status" value="1"/>
</dbReference>
<gene>
    <name evidence="2" type="ORF">NQ317_019521</name>
</gene>
<dbReference type="SUPFAM" id="SSF53098">
    <property type="entry name" value="Ribonuclease H-like"/>
    <property type="match status" value="1"/>
</dbReference>
<comment type="caution">
    <text evidence="2">The sequence shown here is derived from an EMBL/GenBank/DDBJ whole genome shotgun (WGS) entry which is preliminary data.</text>
</comment>
<reference evidence="2" key="1">
    <citation type="journal article" date="2023" name="Insect Mol. Biol.">
        <title>Genome sequencing provides insights into the evolution of gene families encoding plant cell wall-degrading enzymes in longhorned beetles.</title>
        <authorList>
            <person name="Shin N.R."/>
            <person name="Okamura Y."/>
            <person name="Kirsch R."/>
            <person name="Pauchet Y."/>
        </authorList>
    </citation>
    <scope>NUCLEOTIDE SEQUENCE</scope>
    <source>
        <strain evidence="2">MMC_N1</strain>
    </source>
</reference>
<proteinExistence type="predicted"/>
<feature type="region of interest" description="Disordered" evidence="1">
    <location>
        <begin position="290"/>
        <end position="334"/>
    </location>
</feature>
<sequence length="352" mass="39982">MSRLCKINEEPSFDKEGEHHIFTVVETSAPRAMHISQIISESQQDKQITEAVTKISHDSWETSDKNIYFPFKGELTNMGPVLLRGNRLIVVPETLRADILKLGHEGHPGETVMKRRLRAKANGEVENMNRAILKRLKICHVNKLNYQAELQKFIMMYNTTPHGTTGKSPSELLLNRNIRDKIPSISDLVNEPGDEEARDTDIIKKHIGKEKEDRVRNAKETEIKHGDKVLIRNMNIPHKLTTRFNNDEYTVIHKEGNEVTVSREDGQVLKRHVSHVKKIPEPIASQHACSTSSNLHTIPESPVNFNPNPIPSSDDTTSMDQEEPPVPEKLPPLKLKKNGGIVENAFLIYTRM</sequence>
<dbReference type="Proteomes" id="UP001162164">
    <property type="component" value="Unassembled WGS sequence"/>
</dbReference>
<accession>A0ABQ9IR01</accession>
<evidence type="ECO:0008006" key="4">
    <source>
        <dbReference type="Google" id="ProtNLM"/>
    </source>
</evidence>
<dbReference type="InterPro" id="IPR050951">
    <property type="entry name" value="Retrovirus_Pol_polyprotein"/>
</dbReference>
<protein>
    <recommendedName>
        <fullName evidence="4">Integrase catalytic domain-containing protein</fullName>
    </recommendedName>
</protein>
<dbReference type="EMBL" id="JAPWTJ010004006">
    <property type="protein sequence ID" value="KAJ8949371.1"/>
    <property type="molecule type" value="Genomic_DNA"/>
</dbReference>
<organism evidence="2 3">
    <name type="scientific">Molorchus minor</name>
    <dbReference type="NCBI Taxonomy" id="1323400"/>
    <lineage>
        <taxon>Eukaryota</taxon>
        <taxon>Metazoa</taxon>
        <taxon>Ecdysozoa</taxon>
        <taxon>Arthropoda</taxon>
        <taxon>Hexapoda</taxon>
        <taxon>Insecta</taxon>
        <taxon>Pterygota</taxon>
        <taxon>Neoptera</taxon>
        <taxon>Endopterygota</taxon>
        <taxon>Coleoptera</taxon>
        <taxon>Polyphaga</taxon>
        <taxon>Cucujiformia</taxon>
        <taxon>Chrysomeloidea</taxon>
        <taxon>Cerambycidae</taxon>
        <taxon>Lamiinae</taxon>
        <taxon>Monochamini</taxon>
        <taxon>Molorchus</taxon>
    </lineage>
</organism>
<dbReference type="Gene3D" id="3.30.420.10">
    <property type="entry name" value="Ribonuclease H-like superfamily/Ribonuclease H"/>
    <property type="match status" value="1"/>
</dbReference>
<feature type="compositionally biased region" description="Polar residues" evidence="1">
    <location>
        <begin position="303"/>
        <end position="319"/>
    </location>
</feature>
<dbReference type="InterPro" id="IPR012337">
    <property type="entry name" value="RNaseH-like_sf"/>
</dbReference>
<name>A0ABQ9IR01_9CUCU</name>
<keyword evidence="3" id="KW-1185">Reference proteome</keyword>
<evidence type="ECO:0000313" key="2">
    <source>
        <dbReference type="EMBL" id="KAJ8949371.1"/>
    </source>
</evidence>
<evidence type="ECO:0000313" key="3">
    <source>
        <dbReference type="Proteomes" id="UP001162164"/>
    </source>
</evidence>
<dbReference type="InterPro" id="IPR036397">
    <property type="entry name" value="RNaseH_sf"/>
</dbReference>
<evidence type="ECO:0000256" key="1">
    <source>
        <dbReference type="SAM" id="MobiDB-lite"/>
    </source>
</evidence>